<sequence>MHIADPLGLPGAPLETLSAVLERCAQLPDPAGRGQLVLVTDRQGQRDTSGYAALLVTGEHVIVTANAFGPRFGRPGMAALIELVDWTQARGWPVREAVLNASDFTRVIDEPDAAEIGRLMAASSPSDPGIYRVWPTAWREETWQE</sequence>
<evidence type="ECO:0000313" key="1">
    <source>
        <dbReference type="EMBL" id="GGM19055.1"/>
    </source>
</evidence>
<keyword evidence="2" id="KW-1185">Reference proteome</keyword>
<dbReference type="InterPro" id="IPR024443">
    <property type="entry name" value="DUF3197"/>
</dbReference>
<dbReference type="RefSeq" id="WP_188905070.1">
    <property type="nucleotide sequence ID" value="NZ_BMOM01000034.1"/>
</dbReference>
<dbReference type="Pfam" id="PF11432">
    <property type="entry name" value="DUF3197"/>
    <property type="match status" value="1"/>
</dbReference>
<protein>
    <recommendedName>
        <fullName evidence="3">DUF3197 domain-containing protein</fullName>
    </recommendedName>
</protein>
<organism evidence="1 2">
    <name type="scientific">Deinococcus aerophilus</name>
    <dbReference type="NCBI Taxonomy" id="522488"/>
    <lineage>
        <taxon>Bacteria</taxon>
        <taxon>Thermotogati</taxon>
        <taxon>Deinococcota</taxon>
        <taxon>Deinococci</taxon>
        <taxon>Deinococcales</taxon>
        <taxon>Deinococcaceae</taxon>
        <taxon>Deinococcus</taxon>
    </lineage>
</organism>
<reference evidence="2" key="1">
    <citation type="journal article" date="2019" name="Int. J. Syst. Evol. Microbiol.">
        <title>The Global Catalogue of Microorganisms (GCM) 10K type strain sequencing project: providing services to taxonomists for standard genome sequencing and annotation.</title>
        <authorList>
            <consortium name="The Broad Institute Genomics Platform"/>
            <consortium name="The Broad Institute Genome Sequencing Center for Infectious Disease"/>
            <person name="Wu L."/>
            <person name="Ma J."/>
        </authorList>
    </citation>
    <scope>NUCLEOTIDE SEQUENCE [LARGE SCALE GENOMIC DNA]</scope>
    <source>
        <strain evidence="2">JCM 15443</strain>
    </source>
</reference>
<gene>
    <name evidence="1" type="ORF">GCM10010841_29000</name>
</gene>
<dbReference type="Proteomes" id="UP000661918">
    <property type="component" value="Unassembled WGS sequence"/>
</dbReference>
<accession>A0ABQ2GYW9</accession>
<dbReference type="InterPro" id="IPR036828">
    <property type="entry name" value="TTHA1528-like_sf"/>
</dbReference>
<dbReference type="Gene3D" id="3.40.1530.10">
    <property type="entry name" value="TTHA1528-like"/>
    <property type="match status" value="1"/>
</dbReference>
<dbReference type="EMBL" id="BMOM01000034">
    <property type="protein sequence ID" value="GGM19055.1"/>
    <property type="molecule type" value="Genomic_DNA"/>
</dbReference>
<proteinExistence type="predicted"/>
<dbReference type="SUPFAM" id="SSF143592">
    <property type="entry name" value="TTHA1528-like"/>
    <property type="match status" value="1"/>
</dbReference>
<evidence type="ECO:0000313" key="2">
    <source>
        <dbReference type="Proteomes" id="UP000661918"/>
    </source>
</evidence>
<comment type="caution">
    <text evidence="1">The sequence shown here is derived from an EMBL/GenBank/DDBJ whole genome shotgun (WGS) entry which is preliminary data.</text>
</comment>
<evidence type="ECO:0008006" key="3">
    <source>
        <dbReference type="Google" id="ProtNLM"/>
    </source>
</evidence>
<name>A0ABQ2GYW9_9DEIO</name>